<comment type="subcellular location">
    <subcellularLocation>
        <location evidence="1">Nucleus</location>
    </subcellularLocation>
</comment>
<feature type="region of interest" description="Disordered" evidence="3">
    <location>
        <begin position="187"/>
        <end position="208"/>
    </location>
</feature>
<proteinExistence type="predicted"/>
<evidence type="ECO:0000256" key="2">
    <source>
        <dbReference type="ARBA" id="ARBA00023242"/>
    </source>
</evidence>
<evidence type="ECO:0000313" key="5">
    <source>
        <dbReference type="Proteomes" id="UP001163105"/>
    </source>
</evidence>
<reference evidence="4" key="1">
    <citation type="submission" date="2023-01" db="EMBL/GenBank/DDBJ databases">
        <title>The growth and conidiation of Purpureocillium lavendulum are regulated by nitrogen source and histone H3K14 acetylation.</title>
        <authorList>
            <person name="Tang P."/>
            <person name="Han J."/>
            <person name="Zhang C."/>
            <person name="Tang P."/>
            <person name="Qi F."/>
            <person name="Zhang K."/>
            <person name="Liang L."/>
        </authorList>
    </citation>
    <scope>NUCLEOTIDE SEQUENCE</scope>
    <source>
        <strain evidence="4">YMF1.00683</strain>
    </source>
</reference>
<evidence type="ECO:0000256" key="3">
    <source>
        <dbReference type="SAM" id="MobiDB-lite"/>
    </source>
</evidence>
<dbReference type="GO" id="GO:0045944">
    <property type="term" value="P:positive regulation of transcription by RNA polymerase II"/>
    <property type="evidence" value="ECO:0007669"/>
    <property type="project" value="TreeGrafter"/>
</dbReference>
<dbReference type="GO" id="GO:0003700">
    <property type="term" value="F:DNA-binding transcription factor activity"/>
    <property type="evidence" value="ECO:0007669"/>
    <property type="project" value="TreeGrafter"/>
</dbReference>
<dbReference type="AlphaFoldDB" id="A0AB34G1S3"/>
<dbReference type="InterPro" id="IPR021858">
    <property type="entry name" value="Fun_TF"/>
</dbReference>
<evidence type="ECO:0000313" key="4">
    <source>
        <dbReference type="EMBL" id="KAJ6444816.1"/>
    </source>
</evidence>
<evidence type="ECO:0000256" key="1">
    <source>
        <dbReference type="ARBA" id="ARBA00004123"/>
    </source>
</evidence>
<dbReference type="EMBL" id="JAQHRD010000002">
    <property type="protein sequence ID" value="KAJ6444816.1"/>
    <property type="molecule type" value="Genomic_DNA"/>
</dbReference>
<feature type="region of interest" description="Disordered" evidence="3">
    <location>
        <begin position="288"/>
        <end position="312"/>
    </location>
</feature>
<dbReference type="PANTHER" id="PTHR37534:SF49">
    <property type="entry name" value="LYSINE BIOSYNTHESIS REGULATORY PROTEIN LYS14"/>
    <property type="match status" value="1"/>
</dbReference>
<keyword evidence="5" id="KW-1185">Reference proteome</keyword>
<accession>A0AB34G1S3</accession>
<dbReference type="PANTHER" id="PTHR37534">
    <property type="entry name" value="TRANSCRIPTIONAL ACTIVATOR PROTEIN UGA3"/>
    <property type="match status" value="1"/>
</dbReference>
<dbReference type="Pfam" id="PF11951">
    <property type="entry name" value="Fungal_trans_2"/>
    <property type="match status" value="1"/>
</dbReference>
<dbReference type="Proteomes" id="UP001163105">
    <property type="component" value="Unassembled WGS sequence"/>
</dbReference>
<dbReference type="GO" id="GO:0005634">
    <property type="term" value="C:nucleus"/>
    <property type="evidence" value="ECO:0007669"/>
    <property type="project" value="UniProtKB-SubCell"/>
</dbReference>
<dbReference type="GO" id="GO:0000976">
    <property type="term" value="F:transcription cis-regulatory region binding"/>
    <property type="evidence" value="ECO:0007669"/>
    <property type="project" value="TreeGrafter"/>
</dbReference>
<gene>
    <name evidence="4" type="ORF">O9K51_03216</name>
</gene>
<feature type="compositionally biased region" description="Low complexity" evidence="3">
    <location>
        <begin position="192"/>
        <end position="204"/>
    </location>
</feature>
<keyword evidence="2" id="KW-0539">Nucleus</keyword>
<name>A0AB34G1S3_9HYPO</name>
<organism evidence="4 5">
    <name type="scientific">Purpureocillium lavendulum</name>
    <dbReference type="NCBI Taxonomy" id="1247861"/>
    <lineage>
        <taxon>Eukaryota</taxon>
        <taxon>Fungi</taxon>
        <taxon>Dikarya</taxon>
        <taxon>Ascomycota</taxon>
        <taxon>Pezizomycotina</taxon>
        <taxon>Sordariomycetes</taxon>
        <taxon>Hypocreomycetidae</taxon>
        <taxon>Hypocreales</taxon>
        <taxon>Ophiocordycipitaceae</taxon>
        <taxon>Purpureocillium</taxon>
    </lineage>
</organism>
<protein>
    <submittedName>
        <fullName evidence="4">C6 finger domain-containingprotein</fullName>
    </submittedName>
</protein>
<sequence length="525" mass="57054">MQESRIMRNCGGGGDDDDDDDDGHVTKACDYTLRLVWGASKHEARRPSVVAQTTPSTVEIVCIQASRSTETSVVVPDVASRQLLPLPRYLPNGVPLPPRYRRLLGYFTEDILASLSCHPSIHEDLCRGLVPAALTSPHLLSACLALSAAGFLSRGLSEVDGIEISRVLGHLQHSGLALLRAALDDGRRRRSSSSSNNNSSSSRSQTPDETVPVTCLIWCLADVFACGRGGSSWRIHLRGIKALIDDNHAYRNFGTVSGVSRMAMKHLYLLYLSLQTLPYVPPLHHAGQRDLPTAHGAQDADMEASSSTSTRPSIDGFLGYSEELLHALQQINALSSRGEEDASASASAFTDASLRAQSDILLGKLKGMIRRDARTPLEISIGGAPLTDEQGGEFSLCHGTFQQATLVHAYRRLYRMPSGAPPIQAAVAAIRDMVSEMTQGRPCHTWVAMAMPLFTLGCEAFTPPQQAFVLDKIDKFEACLGSLHVRIIRQALEDIWRARASLGDVDGDLCASELLETLQYNIILF</sequence>
<feature type="region of interest" description="Disordered" evidence="3">
    <location>
        <begin position="1"/>
        <end position="23"/>
    </location>
</feature>
<comment type="caution">
    <text evidence="4">The sequence shown here is derived from an EMBL/GenBank/DDBJ whole genome shotgun (WGS) entry which is preliminary data.</text>
</comment>